<evidence type="ECO:0000256" key="1">
    <source>
        <dbReference type="ARBA" id="ARBA00010873"/>
    </source>
</evidence>
<dbReference type="EMBL" id="DOYJ01000039">
    <property type="protein sequence ID" value="HCB74782.1"/>
    <property type="molecule type" value="Genomic_DNA"/>
</dbReference>
<dbReference type="AlphaFoldDB" id="A0A3D0W806"/>
<organism evidence="4 5">
    <name type="scientific">Sphingomonas bacterium</name>
    <dbReference type="NCBI Taxonomy" id="1895847"/>
    <lineage>
        <taxon>Bacteria</taxon>
        <taxon>Pseudomonadati</taxon>
        <taxon>Pseudomonadota</taxon>
        <taxon>Alphaproteobacteria</taxon>
        <taxon>Sphingomonadales</taxon>
        <taxon>Sphingomonadaceae</taxon>
        <taxon>Sphingomonas</taxon>
    </lineage>
</organism>
<evidence type="ECO:0000313" key="5">
    <source>
        <dbReference type="Proteomes" id="UP000262699"/>
    </source>
</evidence>
<evidence type="ECO:0000259" key="3">
    <source>
        <dbReference type="Pfam" id="PF03389"/>
    </source>
</evidence>
<feature type="domain" description="MobA/MobL protein" evidence="3">
    <location>
        <begin position="51"/>
        <end position="195"/>
    </location>
</feature>
<gene>
    <name evidence="4" type="ORF">DEP91_01175</name>
</gene>
<proteinExistence type="inferred from homology"/>
<sequence>MTYQFTKADIDAMKRKLFAQPRDRRAGQVDFKVRPISEEWRYTNRLPAYKTAVANVAYIWRDSNVADRFGSMPGSFAERRYELRGAGLLLPANSPVWAANNYAIWAEADAATVATGDPTTVSAWHVLLEIPDRIAPTNWTWLVTSFLERELIARGAAVAWAIHALEGDDGWIIKPHAHAIVTARCWRHDGRHGQRHPAWIGSWSSQKRLEHAWRRRVALPQRFIRWRG</sequence>
<protein>
    <recommendedName>
        <fullName evidence="3">MobA/MobL protein domain-containing protein</fullName>
    </recommendedName>
</protein>
<dbReference type="Proteomes" id="UP000262699">
    <property type="component" value="Unassembled WGS sequence"/>
</dbReference>
<comment type="caution">
    <text evidence="4">The sequence shown here is derived from an EMBL/GenBank/DDBJ whole genome shotgun (WGS) entry which is preliminary data.</text>
</comment>
<reference evidence="4 5" key="1">
    <citation type="journal article" date="2018" name="Nat. Biotechnol.">
        <title>A standardized bacterial taxonomy based on genome phylogeny substantially revises the tree of life.</title>
        <authorList>
            <person name="Parks D.H."/>
            <person name="Chuvochina M."/>
            <person name="Waite D.W."/>
            <person name="Rinke C."/>
            <person name="Skarshewski A."/>
            <person name="Chaumeil P.A."/>
            <person name="Hugenholtz P."/>
        </authorList>
    </citation>
    <scope>NUCLEOTIDE SEQUENCE [LARGE SCALE GENOMIC DNA]</scope>
    <source>
        <strain evidence="4">UBA9015</strain>
    </source>
</reference>
<evidence type="ECO:0000256" key="2">
    <source>
        <dbReference type="ARBA" id="ARBA00022971"/>
    </source>
</evidence>
<keyword evidence="2" id="KW-0184">Conjugation</keyword>
<dbReference type="InterPro" id="IPR005053">
    <property type="entry name" value="MobA_MobL"/>
</dbReference>
<evidence type="ECO:0000313" key="4">
    <source>
        <dbReference type="EMBL" id="HCB74782.1"/>
    </source>
</evidence>
<dbReference type="Pfam" id="PF03389">
    <property type="entry name" value="MobA_MobL"/>
    <property type="match status" value="1"/>
</dbReference>
<comment type="similarity">
    <text evidence="1">Belongs to the MobA/MobL family.</text>
</comment>
<accession>A0A3D0W806</accession>
<name>A0A3D0W806_9SPHN</name>
<dbReference type="Gene3D" id="3.30.930.30">
    <property type="match status" value="1"/>
</dbReference>